<sequence>MAKLVEVYRNDKQKLAQRQLPLVVDENLTMVMDMNSMGIVYDNPSVRGKELDKFLDMYNTLTLQDVRQAFQVNCKELLSILSQMIPCVGCRRSVERLFYQLVKSGHPALNPLVINSDGILTVQEDRFGWPHLLCTLLHGHSARLNQLIESQLRSKKSRRCILHSLDSQRVRAPWKEVWDAMRPHCREEVLVIDAGALMNTLESYLHRHRFCSDCRTKVLRAYWLLVEEPEPSREKGYIPALYAGIKRCLPDKHIHLPSNTDYISALVARVQPDIMGSGGERHAKTLEIAQGEVITCLGLCVYERLQRIQLRLKEEETTCQVLAAVAVEALSRKFQTAVDLKRGATKLDLLFKELAKEELIKQQRKEQKKLKRKKRKERKAESKINDLEEGSSSDEEGFIPAEDVKEFQSKVDITKKREELRQTLRMRFAQLCRANKAKS</sequence>
<evidence type="ECO:0008006" key="4">
    <source>
        <dbReference type="Google" id="ProtNLM"/>
    </source>
</evidence>
<gene>
    <name evidence="2" type="ORF">AAG570_000566</name>
</gene>
<name>A0ABD0YXF1_9HEMI</name>
<reference evidence="2 3" key="1">
    <citation type="submission" date="2024-07" db="EMBL/GenBank/DDBJ databases">
        <title>Chromosome-level genome assembly of the water stick insect Ranatra chinensis (Heteroptera: Nepidae).</title>
        <authorList>
            <person name="Liu X."/>
        </authorList>
    </citation>
    <scope>NUCLEOTIDE SEQUENCE [LARGE SCALE GENOMIC DNA]</scope>
    <source>
        <strain evidence="2">Cailab_2021Rc</strain>
        <tissue evidence="2">Muscle</tissue>
    </source>
</reference>
<organism evidence="2 3">
    <name type="scientific">Ranatra chinensis</name>
    <dbReference type="NCBI Taxonomy" id="642074"/>
    <lineage>
        <taxon>Eukaryota</taxon>
        <taxon>Metazoa</taxon>
        <taxon>Ecdysozoa</taxon>
        <taxon>Arthropoda</taxon>
        <taxon>Hexapoda</taxon>
        <taxon>Insecta</taxon>
        <taxon>Pterygota</taxon>
        <taxon>Neoptera</taxon>
        <taxon>Paraneoptera</taxon>
        <taxon>Hemiptera</taxon>
        <taxon>Heteroptera</taxon>
        <taxon>Panheteroptera</taxon>
        <taxon>Nepomorpha</taxon>
        <taxon>Nepidae</taxon>
        <taxon>Ranatrinae</taxon>
        <taxon>Ranatra</taxon>
    </lineage>
</organism>
<feature type="region of interest" description="Disordered" evidence="1">
    <location>
        <begin position="365"/>
        <end position="401"/>
    </location>
</feature>
<dbReference type="PANTHER" id="PTHR13601:SF2">
    <property type="entry name" value="GAMETOGENETIN-BINDING PROTEIN 2"/>
    <property type="match status" value="1"/>
</dbReference>
<dbReference type="Proteomes" id="UP001558652">
    <property type="component" value="Unassembled WGS sequence"/>
</dbReference>
<proteinExistence type="predicted"/>
<dbReference type="EMBL" id="JBFDAA010000001">
    <property type="protein sequence ID" value="KAL1140636.1"/>
    <property type="molecule type" value="Genomic_DNA"/>
</dbReference>
<keyword evidence="3" id="KW-1185">Reference proteome</keyword>
<evidence type="ECO:0000313" key="2">
    <source>
        <dbReference type="EMBL" id="KAL1140636.1"/>
    </source>
</evidence>
<dbReference type="InterPro" id="IPR026073">
    <property type="entry name" value="GGNBP2"/>
</dbReference>
<dbReference type="PANTHER" id="PTHR13601">
    <property type="entry name" value="GAMETOGENETIN-BINDING PROTEIN 2"/>
    <property type="match status" value="1"/>
</dbReference>
<comment type="caution">
    <text evidence="2">The sequence shown here is derived from an EMBL/GenBank/DDBJ whole genome shotgun (WGS) entry which is preliminary data.</text>
</comment>
<feature type="compositionally biased region" description="Acidic residues" evidence="1">
    <location>
        <begin position="387"/>
        <end position="397"/>
    </location>
</feature>
<feature type="compositionally biased region" description="Basic residues" evidence="1">
    <location>
        <begin position="366"/>
        <end position="377"/>
    </location>
</feature>
<accession>A0ABD0YXF1</accession>
<evidence type="ECO:0000313" key="3">
    <source>
        <dbReference type="Proteomes" id="UP001558652"/>
    </source>
</evidence>
<protein>
    <recommendedName>
        <fullName evidence="4">Gametogenetin-binding protein 2-like</fullName>
    </recommendedName>
</protein>
<evidence type="ECO:0000256" key="1">
    <source>
        <dbReference type="SAM" id="MobiDB-lite"/>
    </source>
</evidence>
<dbReference type="AlphaFoldDB" id="A0ABD0YXF1"/>